<proteinExistence type="predicted"/>
<dbReference type="EMBL" id="LR743596">
    <property type="protein sequence ID" value="CAA2625938.1"/>
    <property type="molecule type" value="Genomic_DNA"/>
</dbReference>
<name>A0A7I8JVN0_SPIIN</name>
<dbReference type="AlphaFoldDB" id="A0A7I8JVN0"/>
<evidence type="ECO:0000313" key="2">
    <source>
        <dbReference type="EMBL" id="CAA2634848.1"/>
    </source>
</evidence>
<dbReference type="EMBL" id="CACRZD030000018">
    <property type="protein sequence ID" value="CAA6673821.1"/>
    <property type="molecule type" value="Genomic_DNA"/>
</dbReference>
<dbReference type="Gene3D" id="3.10.10.10">
    <property type="entry name" value="HIV Type 1 Reverse Transcriptase, subunit A, domain 1"/>
    <property type="match status" value="1"/>
</dbReference>
<gene>
    <name evidence="1" type="ORF">SI7747_09011659</name>
    <name evidence="2" type="ORF">SI7747_18020237</name>
</gene>
<organism evidence="2">
    <name type="scientific">Spirodela intermedia</name>
    <name type="common">Intermediate duckweed</name>
    <dbReference type="NCBI Taxonomy" id="51605"/>
    <lineage>
        <taxon>Eukaryota</taxon>
        <taxon>Viridiplantae</taxon>
        <taxon>Streptophyta</taxon>
        <taxon>Embryophyta</taxon>
        <taxon>Tracheophyta</taxon>
        <taxon>Spermatophyta</taxon>
        <taxon>Magnoliopsida</taxon>
        <taxon>Liliopsida</taxon>
        <taxon>Araceae</taxon>
        <taxon>Lemnoideae</taxon>
        <taxon>Spirodela</taxon>
    </lineage>
</organism>
<evidence type="ECO:0000313" key="3">
    <source>
        <dbReference type="Proteomes" id="UP001189122"/>
    </source>
</evidence>
<protein>
    <submittedName>
        <fullName evidence="2">Uncharacterized protein</fullName>
    </submittedName>
</protein>
<dbReference type="EMBL" id="LR743605">
    <property type="protein sequence ID" value="CAA2634848.1"/>
    <property type="molecule type" value="Genomic_DNA"/>
</dbReference>
<accession>A0A7I8JVN0</accession>
<dbReference type="EMBL" id="CACRZD030000009">
    <property type="protein sequence ID" value="CAA6665270.1"/>
    <property type="molecule type" value="Genomic_DNA"/>
</dbReference>
<keyword evidence="3" id="KW-1185">Reference proteome</keyword>
<evidence type="ECO:0000313" key="1">
    <source>
        <dbReference type="EMBL" id="CAA2625938.1"/>
    </source>
</evidence>
<dbReference type="Proteomes" id="UP001189122">
    <property type="component" value="Unassembled WGS sequence"/>
</dbReference>
<reference evidence="2 3" key="1">
    <citation type="submission" date="2019-12" db="EMBL/GenBank/DDBJ databases">
        <authorList>
            <person name="Scholz U."/>
            <person name="Mascher M."/>
            <person name="Fiebig A."/>
        </authorList>
    </citation>
    <scope>NUCLEOTIDE SEQUENCE</scope>
</reference>
<sequence>MCTPKREKRIILSSQYARHRHEMQRRLNPSMKDVVKDEITKWLNAGFNYPISDSKWKSHFMVREGIILGHVVSERGIEVDQAKTKKNSDLI</sequence>